<accession>A0A183ILM5</accession>
<dbReference type="EMBL" id="UZAM01008373">
    <property type="protein sequence ID" value="VDP04643.1"/>
    <property type="molecule type" value="Genomic_DNA"/>
</dbReference>
<proteinExistence type="predicted"/>
<organism evidence="3">
    <name type="scientific">Soboliphyme baturini</name>
    <dbReference type="NCBI Taxonomy" id="241478"/>
    <lineage>
        <taxon>Eukaryota</taxon>
        <taxon>Metazoa</taxon>
        <taxon>Ecdysozoa</taxon>
        <taxon>Nematoda</taxon>
        <taxon>Enoplea</taxon>
        <taxon>Dorylaimia</taxon>
        <taxon>Dioctophymatida</taxon>
        <taxon>Dioctophymatoidea</taxon>
        <taxon>Soboliphymatidae</taxon>
        <taxon>Soboliphyme</taxon>
    </lineage>
</organism>
<evidence type="ECO:0000313" key="1">
    <source>
        <dbReference type="EMBL" id="VDP04643.1"/>
    </source>
</evidence>
<sequence>MDRKAIVRSHKWMCLWQRTLPLPVYSSWTLRTEQKTNRKVKIY</sequence>
<dbReference type="AlphaFoldDB" id="A0A183ILM5"/>
<dbReference type="WBParaSite" id="SBAD_0000471301-mRNA-1">
    <property type="protein sequence ID" value="SBAD_0000471301-mRNA-1"/>
    <property type="gene ID" value="SBAD_0000471301"/>
</dbReference>
<reference evidence="1 2" key="2">
    <citation type="submission" date="2018-11" db="EMBL/GenBank/DDBJ databases">
        <authorList>
            <consortium name="Pathogen Informatics"/>
        </authorList>
    </citation>
    <scope>NUCLEOTIDE SEQUENCE [LARGE SCALE GENOMIC DNA]</scope>
</reference>
<name>A0A183ILM5_9BILA</name>
<keyword evidence="2" id="KW-1185">Reference proteome</keyword>
<evidence type="ECO:0000313" key="3">
    <source>
        <dbReference type="WBParaSite" id="SBAD_0000471301-mRNA-1"/>
    </source>
</evidence>
<evidence type="ECO:0000313" key="2">
    <source>
        <dbReference type="Proteomes" id="UP000270296"/>
    </source>
</evidence>
<dbReference type="Proteomes" id="UP000270296">
    <property type="component" value="Unassembled WGS sequence"/>
</dbReference>
<protein>
    <submittedName>
        <fullName evidence="1 3">Uncharacterized protein</fullName>
    </submittedName>
</protein>
<reference evidence="3" key="1">
    <citation type="submission" date="2016-06" db="UniProtKB">
        <authorList>
            <consortium name="WormBaseParasite"/>
        </authorList>
    </citation>
    <scope>IDENTIFICATION</scope>
</reference>
<gene>
    <name evidence="1" type="ORF">SBAD_LOCUS4521</name>
</gene>